<reference evidence="3 4" key="1">
    <citation type="submission" date="2017-06" db="EMBL/GenBank/DDBJ databases">
        <authorList>
            <person name="Kim H.J."/>
            <person name="Triplett B.A."/>
        </authorList>
    </citation>
    <scope>NUCLEOTIDE SEQUENCE [LARGE SCALE GENOMIC DNA]</scope>
    <source>
        <strain evidence="3 4">DSM 25597</strain>
    </source>
</reference>
<evidence type="ECO:0000259" key="2">
    <source>
        <dbReference type="Pfam" id="PF18962"/>
    </source>
</evidence>
<proteinExistence type="predicted"/>
<organism evidence="3 4">
    <name type="scientific">Dokdonia pacifica</name>
    <dbReference type="NCBI Taxonomy" id="1627892"/>
    <lineage>
        <taxon>Bacteria</taxon>
        <taxon>Pseudomonadati</taxon>
        <taxon>Bacteroidota</taxon>
        <taxon>Flavobacteriia</taxon>
        <taxon>Flavobacteriales</taxon>
        <taxon>Flavobacteriaceae</taxon>
        <taxon>Dokdonia</taxon>
    </lineage>
</organism>
<gene>
    <name evidence="3" type="ORF">SAMN06265376_101317</name>
</gene>
<dbReference type="OrthoDB" id="264813at2"/>
<accession>A0A238VT37</accession>
<sequence>MRQYLKSHLIMLLIVGFIPASKANTIKPIDERMNLSMQQSEVEIQDANDFANLVANTVYIIDAVYSLENVNVVTPIPVGVTFSFEGAGMLLDNGALVGNNTRIVTSNNDNQIFDTVGEMGGTWDVPFIFPSWFGATDMPNSTDDDTLALQKAVSMGGNILLGEEYTITDTINITKNTTINSAFTANPTHTLIIYDTPNMISFVFTLQANVDVSIENVEIETNGLFELNSDASSIILRNNIVSNETLNAKTVIRNYNNIPRNIDSFIITGNHFEQVTVAFLDGTTSNELIFNDNVIRDCFRYLLRAESSADEEQGYISFQRNDIDGLRGNNAGDVARVLQASASTTIDYLDNTIRNIEGTAAANFIYWRAGNLNFIGNHCFDISSGTGAIHDKGLSLEYTVTIRDNVFDQSNTDLLVLPPEEFGGDNIIKRNPVLGIINISRAHNVNIENNEYLNLRTFALRISHPFTPTSDNSQLPENIVFHNNTVTNTNNKSVILVAPVVTNIDITNNCIDGLSNRRIETNHHPRFIEFSVNSSHPLAAVNDVVISRNTLIKVPRYAEMLWVNDGNFVCTSGTNIPAKINDVVISENSQIGGQSFVTFQGVNATGIRNLSITDNVYHNVLDITRGGNACLDIQEDDVTNVEVEPNLISCYNTVPIINETNPDIPKQKTTTIKLYPNPVTDVLTIESETVIKAISLQRSNGSFIKNIKPIEGKNRLNELNLENLAKGVYFLVIKTDTEIITKQIIKE</sequence>
<keyword evidence="1" id="KW-0732">Signal</keyword>
<dbReference type="SUPFAM" id="SSF51126">
    <property type="entry name" value="Pectin lyase-like"/>
    <property type="match status" value="1"/>
</dbReference>
<dbReference type="NCBIfam" id="TIGR04183">
    <property type="entry name" value="Por_Secre_tail"/>
    <property type="match status" value="1"/>
</dbReference>
<name>A0A238VT37_9FLAO</name>
<dbReference type="EMBL" id="FZNY01000001">
    <property type="protein sequence ID" value="SNR37398.1"/>
    <property type="molecule type" value="Genomic_DNA"/>
</dbReference>
<feature type="domain" description="Secretion system C-terminal sorting" evidence="2">
    <location>
        <begin position="674"/>
        <end position="745"/>
    </location>
</feature>
<dbReference type="InterPro" id="IPR011050">
    <property type="entry name" value="Pectin_lyase_fold/virulence"/>
</dbReference>
<evidence type="ECO:0000313" key="4">
    <source>
        <dbReference type="Proteomes" id="UP000198379"/>
    </source>
</evidence>
<evidence type="ECO:0000313" key="3">
    <source>
        <dbReference type="EMBL" id="SNR37398.1"/>
    </source>
</evidence>
<dbReference type="Proteomes" id="UP000198379">
    <property type="component" value="Unassembled WGS sequence"/>
</dbReference>
<dbReference type="AlphaFoldDB" id="A0A238VT37"/>
<evidence type="ECO:0000256" key="1">
    <source>
        <dbReference type="ARBA" id="ARBA00022729"/>
    </source>
</evidence>
<dbReference type="InterPro" id="IPR026444">
    <property type="entry name" value="Secre_tail"/>
</dbReference>
<dbReference type="Pfam" id="PF18962">
    <property type="entry name" value="Por_Secre_tail"/>
    <property type="match status" value="1"/>
</dbReference>
<keyword evidence="4" id="KW-1185">Reference proteome</keyword>
<protein>
    <submittedName>
        <fullName evidence="3">Por secretion system C-terminal sorting domain-containing protein</fullName>
    </submittedName>
</protein>